<organism evidence="9 10">
    <name type="scientific">Corallincola holothuriorum</name>
    <dbReference type="NCBI Taxonomy" id="2282215"/>
    <lineage>
        <taxon>Bacteria</taxon>
        <taxon>Pseudomonadati</taxon>
        <taxon>Pseudomonadota</taxon>
        <taxon>Gammaproteobacteria</taxon>
        <taxon>Alteromonadales</taxon>
        <taxon>Psychromonadaceae</taxon>
        <taxon>Corallincola</taxon>
    </lineage>
</organism>
<sequence>MKKALLTYALISLLSACSSSNDTIERVPEKSPAALFEDAQELLEVGNFSGSVNTLEALSSRYPFGPHANQVQLDLIYAYYKLGQTAQALATADRFIRLNPTHPDNDYVLYMRGLTNLDADDEMLQSLLGIDRSDRDPNLAQQAFEDFSKVLGRYPNSKYAPDARQRMIYIKERLAKHELSVARYYIKRQAYIAAANRGRYIIETFSDSSSTEGALEVMVQAYDKLGLQDLKADAQATLRLNFPDNPLAQNS</sequence>
<accession>A0A368N911</accession>
<dbReference type="InterPro" id="IPR039565">
    <property type="entry name" value="BamD-like"/>
</dbReference>
<dbReference type="OrthoDB" id="9779191at2"/>
<reference evidence="9 10" key="1">
    <citation type="submission" date="2018-07" db="EMBL/GenBank/DDBJ databases">
        <title>Corallincola holothuriorum sp. nov., a new facultative anaerobe isolated from sea cucumber Apostichopus japonicus.</title>
        <authorList>
            <person name="Xia H."/>
        </authorList>
    </citation>
    <scope>NUCLEOTIDE SEQUENCE [LARGE SCALE GENOMIC DNA]</scope>
    <source>
        <strain evidence="9 10">C4</strain>
    </source>
</reference>
<keyword evidence="3 6" id="KW-0564">Palmitate</keyword>
<evidence type="ECO:0000256" key="3">
    <source>
        <dbReference type="ARBA" id="ARBA00023139"/>
    </source>
</evidence>
<comment type="caution">
    <text evidence="9">The sequence shown here is derived from an EMBL/GenBank/DDBJ whole genome shotgun (WGS) entry which is preliminary data.</text>
</comment>
<evidence type="ECO:0000256" key="1">
    <source>
        <dbReference type="ARBA" id="ARBA00022729"/>
    </source>
</evidence>
<dbReference type="PROSITE" id="PS51257">
    <property type="entry name" value="PROKAR_LIPOPROTEIN"/>
    <property type="match status" value="1"/>
</dbReference>
<protein>
    <recommendedName>
        <fullName evidence="6">Outer membrane protein assembly factor BamD</fullName>
    </recommendedName>
</protein>
<dbReference type="Pfam" id="PF13525">
    <property type="entry name" value="YfiO"/>
    <property type="match status" value="1"/>
</dbReference>
<comment type="similarity">
    <text evidence="6">Belongs to the BamD family.</text>
</comment>
<evidence type="ECO:0000313" key="9">
    <source>
        <dbReference type="EMBL" id="RCU45759.1"/>
    </source>
</evidence>
<dbReference type="EMBL" id="QPID01000009">
    <property type="protein sequence ID" value="RCU45759.1"/>
    <property type="molecule type" value="Genomic_DNA"/>
</dbReference>
<feature type="chain" id="PRO_5017094680" description="Outer membrane protein assembly factor BamD" evidence="7">
    <location>
        <begin position="21"/>
        <end position="251"/>
    </location>
</feature>
<dbReference type="GO" id="GO:0051205">
    <property type="term" value="P:protein insertion into membrane"/>
    <property type="evidence" value="ECO:0007669"/>
    <property type="project" value="UniProtKB-UniRule"/>
</dbReference>
<keyword evidence="2 6" id="KW-0472">Membrane</keyword>
<evidence type="ECO:0000256" key="5">
    <source>
        <dbReference type="ARBA" id="ARBA00023288"/>
    </source>
</evidence>
<comment type="subcellular location">
    <subcellularLocation>
        <location evidence="6">Cell outer membrane</location>
        <topology evidence="6">Lipid-anchor</topology>
    </subcellularLocation>
</comment>
<evidence type="ECO:0000256" key="4">
    <source>
        <dbReference type="ARBA" id="ARBA00023237"/>
    </source>
</evidence>
<evidence type="ECO:0000259" key="8">
    <source>
        <dbReference type="Pfam" id="PF13525"/>
    </source>
</evidence>
<dbReference type="CDD" id="cd15830">
    <property type="entry name" value="BamD"/>
    <property type="match status" value="1"/>
</dbReference>
<comment type="subunit">
    <text evidence="6">Part of the Bam complex.</text>
</comment>
<dbReference type="PANTHER" id="PTHR37423">
    <property type="entry name" value="SOLUBLE LYTIC MUREIN TRANSGLYCOSYLASE-RELATED"/>
    <property type="match status" value="1"/>
</dbReference>
<dbReference type="AlphaFoldDB" id="A0A368N911"/>
<dbReference type="GO" id="GO:1990063">
    <property type="term" value="C:Bam protein complex"/>
    <property type="evidence" value="ECO:0007669"/>
    <property type="project" value="TreeGrafter"/>
</dbReference>
<comment type="function">
    <text evidence="6">Part of the outer membrane protein assembly complex, which is involved in assembly and insertion of beta-barrel proteins into the outer membrane.</text>
</comment>
<dbReference type="RefSeq" id="WP_114339209.1">
    <property type="nucleotide sequence ID" value="NZ_QPID01000009.1"/>
</dbReference>
<keyword evidence="4 6" id="KW-0998">Cell outer membrane</keyword>
<feature type="domain" description="Outer membrane lipoprotein BamD-like" evidence="8">
    <location>
        <begin position="29"/>
        <end position="234"/>
    </location>
</feature>
<dbReference type="Proteomes" id="UP000252558">
    <property type="component" value="Unassembled WGS sequence"/>
</dbReference>
<proteinExistence type="inferred from homology"/>
<dbReference type="SUPFAM" id="SSF48452">
    <property type="entry name" value="TPR-like"/>
    <property type="match status" value="1"/>
</dbReference>
<evidence type="ECO:0000256" key="7">
    <source>
        <dbReference type="SAM" id="SignalP"/>
    </source>
</evidence>
<keyword evidence="5 6" id="KW-0449">Lipoprotein</keyword>
<keyword evidence="1 6" id="KW-0732">Signal</keyword>
<keyword evidence="10" id="KW-1185">Reference proteome</keyword>
<evidence type="ECO:0000256" key="6">
    <source>
        <dbReference type="HAMAP-Rule" id="MF_00922"/>
    </source>
</evidence>
<dbReference type="HAMAP" id="MF_00922">
    <property type="entry name" value="OM_assembly_BamD"/>
    <property type="match status" value="1"/>
</dbReference>
<dbReference type="GO" id="GO:0043165">
    <property type="term" value="P:Gram-negative-bacterium-type cell outer membrane assembly"/>
    <property type="evidence" value="ECO:0007669"/>
    <property type="project" value="UniProtKB-UniRule"/>
</dbReference>
<name>A0A368N911_9GAMM</name>
<evidence type="ECO:0000256" key="2">
    <source>
        <dbReference type="ARBA" id="ARBA00023136"/>
    </source>
</evidence>
<dbReference type="PANTHER" id="PTHR37423:SF1">
    <property type="entry name" value="OUTER MEMBRANE PROTEIN ASSEMBLY FACTOR BAMD"/>
    <property type="match status" value="1"/>
</dbReference>
<dbReference type="Gene3D" id="1.25.40.10">
    <property type="entry name" value="Tetratricopeptide repeat domain"/>
    <property type="match status" value="1"/>
</dbReference>
<gene>
    <name evidence="6" type="primary">bamD</name>
    <name evidence="9" type="ORF">DU002_14995</name>
</gene>
<dbReference type="NCBIfam" id="TIGR03302">
    <property type="entry name" value="OM_YfiO"/>
    <property type="match status" value="1"/>
</dbReference>
<evidence type="ECO:0000313" key="10">
    <source>
        <dbReference type="Proteomes" id="UP000252558"/>
    </source>
</evidence>
<feature type="signal peptide" evidence="7">
    <location>
        <begin position="1"/>
        <end position="20"/>
    </location>
</feature>
<dbReference type="InterPro" id="IPR017689">
    <property type="entry name" value="BamD"/>
</dbReference>
<dbReference type="InterPro" id="IPR011990">
    <property type="entry name" value="TPR-like_helical_dom_sf"/>
</dbReference>